<evidence type="ECO:0000313" key="2">
    <source>
        <dbReference type="Proteomes" id="UP000805193"/>
    </source>
</evidence>
<organism evidence="1 2">
    <name type="scientific">Ixodes persulcatus</name>
    <name type="common">Taiga tick</name>
    <dbReference type="NCBI Taxonomy" id="34615"/>
    <lineage>
        <taxon>Eukaryota</taxon>
        <taxon>Metazoa</taxon>
        <taxon>Ecdysozoa</taxon>
        <taxon>Arthropoda</taxon>
        <taxon>Chelicerata</taxon>
        <taxon>Arachnida</taxon>
        <taxon>Acari</taxon>
        <taxon>Parasitiformes</taxon>
        <taxon>Ixodida</taxon>
        <taxon>Ixodoidea</taxon>
        <taxon>Ixodidae</taxon>
        <taxon>Ixodinae</taxon>
        <taxon>Ixodes</taxon>
    </lineage>
</organism>
<gene>
    <name evidence="1" type="ORF">HPB47_017248</name>
</gene>
<proteinExistence type="predicted"/>
<reference evidence="1 2" key="1">
    <citation type="journal article" date="2020" name="Cell">
        <title>Large-Scale Comparative Analyses of Tick Genomes Elucidate Their Genetic Diversity and Vector Capacities.</title>
        <authorList>
            <consortium name="Tick Genome and Microbiome Consortium (TIGMIC)"/>
            <person name="Jia N."/>
            <person name="Wang J."/>
            <person name="Shi W."/>
            <person name="Du L."/>
            <person name="Sun Y."/>
            <person name="Zhan W."/>
            <person name="Jiang J.F."/>
            <person name="Wang Q."/>
            <person name="Zhang B."/>
            <person name="Ji P."/>
            <person name="Bell-Sakyi L."/>
            <person name="Cui X.M."/>
            <person name="Yuan T.T."/>
            <person name="Jiang B.G."/>
            <person name="Yang W.F."/>
            <person name="Lam T.T."/>
            <person name="Chang Q.C."/>
            <person name="Ding S.J."/>
            <person name="Wang X.J."/>
            <person name="Zhu J.G."/>
            <person name="Ruan X.D."/>
            <person name="Zhao L."/>
            <person name="Wei J.T."/>
            <person name="Ye R.Z."/>
            <person name="Que T.C."/>
            <person name="Du C.H."/>
            <person name="Zhou Y.H."/>
            <person name="Cheng J.X."/>
            <person name="Dai P.F."/>
            <person name="Guo W.B."/>
            <person name="Han X.H."/>
            <person name="Huang E.J."/>
            <person name="Li L.F."/>
            <person name="Wei W."/>
            <person name="Gao Y.C."/>
            <person name="Liu J.Z."/>
            <person name="Shao H.Z."/>
            <person name="Wang X."/>
            <person name="Wang C.C."/>
            <person name="Yang T.C."/>
            <person name="Huo Q.B."/>
            <person name="Li W."/>
            <person name="Chen H.Y."/>
            <person name="Chen S.E."/>
            <person name="Zhou L.G."/>
            <person name="Ni X.B."/>
            <person name="Tian J.H."/>
            <person name="Sheng Y."/>
            <person name="Liu T."/>
            <person name="Pan Y.S."/>
            <person name="Xia L.Y."/>
            <person name="Li J."/>
            <person name="Zhao F."/>
            <person name="Cao W.C."/>
        </authorList>
    </citation>
    <scope>NUCLEOTIDE SEQUENCE [LARGE SCALE GENOMIC DNA]</scope>
    <source>
        <strain evidence="1">Iper-2018</strain>
    </source>
</reference>
<accession>A0AC60QSD2</accession>
<dbReference type="EMBL" id="JABSTQ010006127">
    <property type="protein sequence ID" value="KAG0437880.1"/>
    <property type="molecule type" value="Genomic_DNA"/>
</dbReference>
<keyword evidence="2" id="KW-1185">Reference proteome</keyword>
<sequence length="429" mass="48589">MSVTLVALELLVWPRSTTFLIHRDRSSRPSRIVINFERDNRQFTRLFLEGSHYVNETASRKPSYKQAVFSFVSLCSFAFMPPHVASTAPTVYTATIEIGGTFPFLTFLHSALFSSFRISSIFRADFRRLASGARACAERFSEKVHLGIYSRVGTAFFGIHLLQVTTNAVRFVCSMSTDVHCVLTEWEMVIHTLLAQLRGRPLTCDQRWQRSRVYWSPLSFFFPSIQSTSTQYPRPSCIKVWEDNVKKCPDVRSPQIIYYLLHTKACDLEDVKAYKSLDSYNYFKSGWVGAVLVHEVYATTVLLKGTVQGSQSINRTNDVWVCAKMDGTLPDNALATLPNNTFRGNASTRHGQAYEPVAREEFGKETGLVASPCGTVVCAEETWLSATPDGIIESHDAMLEIKCPKVENCKEKISTGKYDFHNKRRFRTI</sequence>
<evidence type="ECO:0000313" key="1">
    <source>
        <dbReference type="EMBL" id="KAG0437880.1"/>
    </source>
</evidence>
<name>A0AC60QSD2_IXOPE</name>
<dbReference type="Proteomes" id="UP000805193">
    <property type="component" value="Unassembled WGS sequence"/>
</dbReference>
<comment type="caution">
    <text evidence="1">The sequence shown here is derived from an EMBL/GenBank/DDBJ whole genome shotgun (WGS) entry which is preliminary data.</text>
</comment>
<protein>
    <submittedName>
        <fullName evidence="1">Uncharacterized protein</fullName>
    </submittedName>
</protein>